<dbReference type="PANTHER" id="PTHR43540:SF6">
    <property type="entry name" value="ISOCHORISMATASE-LIKE DOMAIN-CONTAINING PROTEIN"/>
    <property type="match status" value="1"/>
</dbReference>
<name>A0A3N7IW08_9BURK</name>
<proteinExistence type="predicted"/>
<protein>
    <submittedName>
        <fullName evidence="3">Isochorismatase family protein</fullName>
    </submittedName>
</protein>
<dbReference type="InterPro" id="IPR036380">
    <property type="entry name" value="Isochorismatase-like_sf"/>
</dbReference>
<accession>A0A3N7IW08</accession>
<dbReference type="Proteomes" id="UP000267464">
    <property type="component" value="Unassembled WGS sequence"/>
</dbReference>
<evidence type="ECO:0000256" key="1">
    <source>
        <dbReference type="ARBA" id="ARBA00022801"/>
    </source>
</evidence>
<dbReference type="GO" id="GO:0016787">
    <property type="term" value="F:hydrolase activity"/>
    <property type="evidence" value="ECO:0007669"/>
    <property type="project" value="UniProtKB-KW"/>
</dbReference>
<keyword evidence="4" id="KW-1185">Reference proteome</keyword>
<comment type="caution">
    <text evidence="3">The sequence shown here is derived from an EMBL/GenBank/DDBJ whole genome shotgun (WGS) entry which is preliminary data.</text>
</comment>
<reference evidence="3 4" key="2">
    <citation type="submission" date="2018-12" db="EMBL/GenBank/DDBJ databases">
        <title>Rhizobacter gummiphilus sp. nov., a rubber-degrading bacterium isolated from the soil of a botanical garden in Japan.</title>
        <authorList>
            <person name="Shunsuke S.S."/>
        </authorList>
    </citation>
    <scope>NUCLEOTIDE SEQUENCE [LARGE SCALE GENOMIC DNA]</scope>
    <source>
        <strain evidence="3 4">S-16</strain>
    </source>
</reference>
<dbReference type="PANTHER" id="PTHR43540">
    <property type="entry name" value="PEROXYUREIDOACRYLATE/UREIDOACRYLATE AMIDOHYDROLASE-RELATED"/>
    <property type="match status" value="1"/>
</dbReference>
<dbReference type="EMBL" id="QUSW01000005">
    <property type="protein sequence ID" value="RQP22962.1"/>
    <property type="molecule type" value="Genomic_DNA"/>
</dbReference>
<evidence type="ECO:0000259" key="2">
    <source>
        <dbReference type="Pfam" id="PF00857"/>
    </source>
</evidence>
<dbReference type="InterPro" id="IPR050272">
    <property type="entry name" value="Isochorismatase-like_hydrls"/>
</dbReference>
<dbReference type="SUPFAM" id="SSF52499">
    <property type="entry name" value="Isochorismatase-like hydrolases"/>
    <property type="match status" value="1"/>
</dbReference>
<gene>
    <name evidence="3" type="ORF">DZC73_17685</name>
</gene>
<keyword evidence="1" id="KW-0378">Hydrolase</keyword>
<dbReference type="Gene3D" id="3.40.50.850">
    <property type="entry name" value="Isochorismatase-like"/>
    <property type="match status" value="1"/>
</dbReference>
<dbReference type="Pfam" id="PF00857">
    <property type="entry name" value="Isochorismatase"/>
    <property type="match status" value="1"/>
</dbReference>
<evidence type="ECO:0000313" key="4">
    <source>
        <dbReference type="Proteomes" id="UP000267464"/>
    </source>
</evidence>
<dbReference type="RefSeq" id="WP_124541706.1">
    <property type="nucleotide sequence ID" value="NZ_QUSW01000005.1"/>
</dbReference>
<evidence type="ECO:0000313" key="3">
    <source>
        <dbReference type="EMBL" id="RQP22962.1"/>
    </source>
</evidence>
<feature type="domain" description="Isochorismatase-like" evidence="2">
    <location>
        <begin position="7"/>
        <end position="147"/>
    </location>
</feature>
<dbReference type="InterPro" id="IPR000868">
    <property type="entry name" value="Isochorismatase-like_dom"/>
</dbReference>
<organism evidence="3 4">
    <name type="scientific">Piscinibacter terrae</name>
    <dbReference type="NCBI Taxonomy" id="2496871"/>
    <lineage>
        <taxon>Bacteria</taxon>
        <taxon>Pseudomonadati</taxon>
        <taxon>Pseudomonadota</taxon>
        <taxon>Betaproteobacteria</taxon>
        <taxon>Burkholderiales</taxon>
        <taxon>Sphaerotilaceae</taxon>
        <taxon>Piscinibacter</taxon>
    </lineage>
</organism>
<dbReference type="AlphaFoldDB" id="A0A3N7IW08"/>
<dbReference type="OrthoDB" id="5360912at2"/>
<sequence>MATPRRALVVIDVQKEYFIGNLPVEYPPVEQTLPNIARAMDAAHAAGIPVLVVQHSTPPGTPVFAKGTTTWALHDEIGRRHRDHHIEKGWPSVFTQTDFADWLKANEIDTIAVTGYMTQNCVASTLFEAFHRGYAAEVLKDATGAVPYANAAGSATAEEVHRVLNVIFHSRFASVTATDDWIAAVQAERAIPMDNIPASNLRARQLARSAGTAATKAA</sequence>
<reference evidence="3 4" key="1">
    <citation type="submission" date="2018-08" db="EMBL/GenBank/DDBJ databases">
        <authorList>
            <person name="Khan S.A."/>
            <person name="Jeon C.O."/>
            <person name="Chun B.H."/>
            <person name="Jeong S.E."/>
        </authorList>
    </citation>
    <scope>NUCLEOTIDE SEQUENCE [LARGE SCALE GENOMIC DNA]</scope>
    <source>
        <strain evidence="3 4">S-16</strain>
    </source>
</reference>